<dbReference type="InterPro" id="IPR057601">
    <property type="entry name" value="Oar-like_b-barrel"/>
</dbReference>
<keyword evidence="6" id="KW-0378">Hydrolase</keyword>
<keyword evidence="3" id="KW-0998">Cell outer membrane</keyword>
<dbReference type="OrthoDB" id="98505at2"/>
<dbReference type="GO" id="GO:0009279">
    <property type="term" value="C:cell outer membrane"/>
    <property type="evidence" value="ECO:0007669"/>
    <property type="project" value="UniProtKB-SubCell"/>
</dbReference>
<dbReference type="SUPFAM" id="SSF49464">
    <property type="entry name" value="Carboxypeptidase regulatory domain-like"/>
    <property type="match status" value="1"/>
</dbReference>
<proteinExistence type="predicted"/>
<keyword evidence="4" id="KW-0732">Signal</keyword>
<accession>A0A1G7FZ76</accession>
<dbReference type="GO" id="GO:0004180">
    <property type="term" value="F:carboxypeptidase activity"/>
    <property type="evidence" value="ECO:0007669"/>
    <property type="project" value="UniProtKB-KW"/>
</dbReference>
<keyword evidence="6" id="KW-0645">Protease</keyword>
<keyword evidence="2" id="KW-0472">Membrane</keyword>
<protein>
    <submittedName>
        <fullName evidence="6">Carboxypeptidase regulatory-like domain-containing protein</fullName>
    </submittedName>
</protein>
<evidence type="ECO:0000313" key="7">
    <source>
        <dbReference type="Proteomes" id="UP000182427"/>
    </source>
</evidence>
<evidence type="ECO:0000259" key="5">
    <source>
        <dbReference type="Pfam" id="PF25183"/>
    </source>
</evidence>
<dbReference type="Proteomes" id="UP000182427">
    <property type="component" value="Chromosome I"/>
</dbReference>
<gene>
    <name evidence="6" type="ORF">SAMN05444167_0496</name>
</gene>
<organism evidence="6 7">
    <name type="scientific">Terriglobus roseus</name>
    <dbReference type="NCBI Taxonomy" id="392734"/>
    <lineage>
        <taxon>Bacteria</taxon>
        <taxon>Pseudomonadati</taxon>
        <taxon>Acidobacteriota</taxon>
        <taxon>Terriglobia</taxon>
        <taxon>Terriglobales</taxon>
        <taxon>Acidobacteriaceae</taxon>
        <taxon>Terriglobus</taxon>
    </lineage>
</organism>
<dbReference type="InterPro" id="IPR008969">
    <property type="entry name" value="CarboxyPept-like_regulatory"/>
</dbReference>
<evidence type="ECO:0000256" key="2">
    <source>
        <dbReference type="ARBA" id="ARBA00023136"/>
    </source>
</evidence>
<evidence type="ECO:0000313" key="6">
    <source>
        <dbReference type="EMBL" id="SDE81167.1"/>
    </source>
</evidence>
<dbReference type="RefSeq" id="WP_083343749.1">
    <property type="nucleotide sequence ID" value="NZ_LT629690.1"/>
</dbReference>
<evidence type="ECO:0000256" key="4">
    <source>
        <dbReference type="SAM" id="SignalP"/>
    </source>
</evidence>
<dbReference type="EMBL" id="LT629690">
    <property type="protein sequence ID" value="SDE81167.1"/>
    <property type="molecule type" value="Genomic_DNA"/>
</dbReference>
<dbReference type="Gene3D" id="2.60.40.1120">
    <property type="entry name" value="Carboxypeptidase-like, regulatory domain"/>
    <property type="match status" value="1"/>
</dbReference>
<feature type="chain" id="PRO_5009241053" evidence="4">
    <location>
        <begin position="18"/>
        <end position="928"/>
    </location>
</feature>
<keyword evidence="6" id="KW-0121">Carboxypeptidase</keyword>
<feature type="domain" description="TonB-dependent transporter Oar-like beta-barrel" evidence="5">
    <location>
        <begin position="550"/>
        <end position="920"/>
    </location>
</feature>
<dbReference type="SUPFAM" id="SSF56935">
    <property type="entry name" value="Porins"/>
    <property type="match status" value="1"/>
</dbReference>
<evidence type="ECO:0000256" key="1">
    <source>
        <dbReference type="ARBA" id="ARBA00004442"/>
    </source>
</evidence>
<keyword evidence="7" id="KW-1185">Reference proteome</keyword>
<dbReference type="Gene3D" id="2.40.170.20">
    <property type="entry name" value="TonB-dependent receptor, beta-barrel domain"/>
    <property type="match status" value="1"/>
</dbReference>
<dbReference type="Pfam" id="PF25183">
    <property type="entry name" value="OMP_b-brl_4"/>
    <property type="match status" value="2"/>
</dbReference>
<sequence length="928" mass="100569">MKLNLFALLTAVTPALALSAAGAQSKCTPLNGVVHDSTAAIIPGASVQIDDTAPVTGDAAGRFHIACAPEGRHTLQVKFSGFAPLMMPVSLPRASELSITLQPEEVQTTVDVADTDDENPAAVNSATATGPSTTISGKRLQSLADDPDDLLRQLQQMAAAAGGAPGNTTISVDGFVSGDNNSTIPPKSSIAYIKVNPDLFSAEYRNPPFGGGQVQIYTKPGQPSYHGALFATNSSAWMNARDPFSVSRAALGKQRYGFELTGPIRKKGSDFVLNLEHRTVNNFAAINAINVDASGNQTPVLANVPTTQSRWIGMAKVDWQLNDKNTFIVSFNAWHNDQQNMGAGGTTLPENAYANKQYDHELHITNVTVVSPKIMHEARLGFEFDGRDQIPNSLAPQIQVAGAFTGGGSTNGAFRDHEVDVEFDDDAIINLDKHLLKFGIQSELLRERFLYTTNFNGTWLFGGGTAPVLDANHNPTGQTETITGVQQYVRGLNGWAGGSPTQFSNIAGNPTINLSQYRIALFFQDDWKVAPRLHFAWGLRYYTQSKPMVHNNFNPRFGLSWAPDKDSKWTLHAHAGMFSGRFSAHSWAQLLDNDGVQRTTSLIYSPTCSGVFNPNTCNPFTGATPLQSIRNVEPHLPNLFFSIQNLGFSHTMGKNWSISADYYIAQLWHYTRSQNINSPLNGQPLGPRPLQQNVNILQWQSNGRGYGNVIFMGLSNQSLKYIQFSSGAVRVNVIDNTNDSPFYTPQRTGSNVGEFARRSGNALWEVFGNATAKLPYAMQLSANLNAQGDTPFNLTTGFDNNGDGNFNDRPFIAPTGTPNCTATIASNCAYQTQYGLLSTSGTGATIGRDAGNQPWTLYLDTNLQRTFKLTHNAKAEHPQSLTANIRSSNVLNHLNVTNVGSVVGSPTFGKATQGDNGRRIEGGLRYSF</sequence>
<feature type="domain" description="TonB-dependent transporter Oar-like beta-barrel" evidence="5">
    <location>
        <begin position="283"/>
        <end position="547"/>
    </location>
</feature>
<comment type="subcellular location">
    <subcellularLocation>
        <location evidence="1">Cell outer membrane</location>
    </subcellularLocation>
</comment>
<dbReference type="Pfam" id="PF13620">
    <property type="entry name" value="CarboxypepD_reg"/>
    <property type="match status" value="1"/>
</dbReference>
<name>A0A1G7FZ76_9BACT</name>
<dbReference type="InterPro" id="IPR036942">
    <property type="entry name" value="Beta-barrel_TonB_sf"/>
</dbReference>
<dbReference type="AlphaFoldDB" id="A0A1G7FZ76"/>
<reference evidence="6 7" key="1">
    <citation type="submission" date="2016-10" db="EMBL/GenBank/DDBJ databases">
        <authorList>
            <person name="de Groot N.N."/>
        </authorList>
    </citation>
    <scope>NUCLEOTIDE SEQUENCE [LARGE SCALE GENOMIC DNA]</scope>
    <source>
        <strain evidence="6 7">GAS232</strain>
    </source>
</reference>
<evidence type="ECO:0000256" key="3">
    <source>
        <dbReference type="ARBA" id="ARBA00023237"/>
    </source>
</evidence>
<feature type="signal peptide" evidence="4">
    <location>
        <begin position="1"/>
        <end position="17"/>
    </location>
</feature>